<keyword evidence="8" id="KW-0808">Transferase</keyword>
<comment type="subcellular location">
    <subcellularLocation>
        <location evidence="1">Membrane</location>
        <topology evidence="1">Multi-pass membrane protein</topology>
    </subcellularLocation>
</comment>
<keyword evidence="11" id="KW-1185">Reference proteome</keyword>
<evidence type="ECO:0000256" key="2">
    <source>
        <dbReference type="ARBA" id="ARBA00022692"/>
    </source>
</evidence>
<evidence type="ECO:0000256" key="6">
    <source>
        <dbReference type="ARBA" id="ARBA00023288"/>
    </source>
</evidence>
<dbReference type="InterPro" id="IPR001594">
    <property type="entry name" value="Palmitoyltrfase_DHHC"/>
</dbReference>
<evidence type="ECO:0000313" key="11">
    <source>
        <dbReference type="Proteomes" id="UP000030655"/>
    </source>
</evidence>
<dbReference type="AlphaFoldDB" id="A0A059EVY0"/>
<comment type="similarity">
    <text evidence="8">Belongs to the DHHC palmitoyltransferase family.</text>
</comment>
<feature type="non-terminal residue" evidence="10">
    <location>
        <position position="1"/>
    </location>
</feature>
<dbReference type="GO" id="GO:0016020">
    <property type="term" value="C:membrane"/>
    <property type="evidence" value="ECO:0007669"/>
    <property type="project" value="UniProtKB-SubCell"/>
</dbReference>
<dbReference type="VEuPathDB" id="MicrosporidiaDB:H312_03576"/>
<keyword evidence="5" id="KW-0564">Palmitate</keyword>
<sequence>WVGRCVNNDNLAYFIRYLFFSTLSYTISSIIYFFYIYEYIKRYSISNNFVFLLLISLHFVITLIISIITFTIFVFNFLLLIRNITLIEKKMKVEIEGLGIKRKMNSFDLGIFRNLINLLGKPYFLFLYGENVGNGCYFKKNEKFQYEIWHLDTLSEWYNNGSDV</sequence>
<dbReference type="GO" id="GO:0019706">
    <property type="term" value="F:protein-cysteine S-palmitoyltransferase activity"/>
    <property type="evidence" value="ECO:0007669"/>
    <property type="project" value="UniProtKB-EC"/>
</dbReference>
<evidence type="ECO:0000256" key="4">
    <source>
        <dbReference type="ARBA" id="ARBA00023136"/>
    </source>
</evidence>
<evidence type="ECO:0000256" key="5">
    <source>
        <dbReference type="ARBA" id="ARBA00023139"/>
    </source>
</evidence>
<evidence type="ECO:0000259" key="9">
    <source>
        <dbReference type="Pfam" id="PF01529"/>
    </source>
</evidence>
<dbReference type="HOGENOM" id="CLU_137699_0_0_1"/>
<keyword evidence="6" id="KW-0449">Lipoprotein</keyword>
<evidence type="ECO:0000256" key="3">
    <source>
        <dbReference type="ARBA" id="ARBA00022989"/>
    </source>
</evidence>
<keyword evidence="4 8" id="KW-0472">Membrane</keyword>
<gene>
    <name evidence="10" type="ORF">H312_03576</name>
</gene>
<feature type="transmembrane region" description="Helical" evidence="8">
    <location>
        <begin position="17"/>
        <end position="37"/>
    </location>
</feature>
<keyword evidence="2 8" id="KW-0812">Transmembrane</keyword>
<reference evidence="10 11" key="2">
    <citation type="submission" date="2014-03" db="EMBL/GenBank/DDBJ databases">
        <title>The Genome Sequence of Anncaliia algerae insect isolate PRA339.</title>
        <authorList>
            <consortium name="The Broad Institute Genome Sequencing Platform"/>
            <consortium name="The Broad Institute Genome Sequencing Center for Infectious Disease"/>
            <person name="Cuomo C."/>
            <person name="Becnel J."/>
            <person name="Sanscrainte N."/>
            <person name="Walker B."/>
            <person name="Young S.K."/>
            <person name="Zeng Q."/>
            <person name="Gargeya S."/>
            <person name="Fitzgerald M."/>
            <person name="Haas B."/>
            <person name="Abouelleil A."/>
            <person name="Alvarado L."/>
            <person name="Arachchi H.M."/>
            <person name="Berlin A.M."/>
            <person name="Chapman S.B."/>
            <person name="Dewar J."/>
            <person name="Goldberg J."/>
            <person name="Griggs A."/>
            <person name="Gujja S."/>
            <person name="Hansen M."/>
            <person name="Howarth C."/>
            <person name="Imamovic A."/>
            <person name="Larimer J."/>
            <person name="McCowan C."/>
            <person name="Murphy C."/>
            <person name="Neiman D."/>
            <person name="Pearson M."/>
            <person name="Priest M."/>
            <person name="Roberts A."/>
            <person name="Saif S."/>
            <person name="Shea T."/>
            <person name="Sisk P."/>
            <person name="Sykes S."/>
            <person name="Wortman J."/>
            <person name="Nusbaum C."/>
            <person name="Birren B."/>
        </authorList>
    </citation>
    <scope>NUCLEOTIDE SEQUENCE [LARGE SCALE GENOMIC DNA]</scope>
    <source>
        <strain evidence="10 11">PRA339</strain>
    </source>
</reference>
<reference evidence="11" key="1">
    <citation type="submission" date="2013-02" db="EMBL/GenBank/DDBJ databases">
        <authorList>
            <consortium name="The Broad Institute Genome Sequencing Platform"/>
            <person name="Cuomo C."/>
            <person name="Becnel J."/>
            <person name="Sanscrainte N."/>
            <person name="Walker B."/>
            <person name="Young S.K."/>
            <person name="Zeng Q."/>
            <person name="Gargeya S."/>
            <person name="Fitzgerald M."/>
            <person name="Haas B."/>
            <person name="Abouelleil A."/>
            <person name="Alvarado L."/>
            <person name="Arachchi H.M."/>
            <person name="Berlin A.M."/>
            <person name="Chapman S.B."/>
            <person name="Dewar J."/>
            <person name="Goldberg J."/>
            <person name="Griggs A."/>
            <person name="Gujja S."/>
            <person name="Hansen M."/>
            <person name="Howarth C."/>
            <person name="Imamovic A."/>
            <person name="Larimer J."/>
            <person name="McCowan C."/>
            <person name="Murphy C."/>
            <person name="Neiman D."/>
            <person name="Pearson M."/>
            <person name="Priest M."/>
            <person name="Roberts A."/>
            <person name="Saif S."/>
            <person name="Shea T."/>
            <person name="Sisk P."/>
            <person name="Sykes S."/>
            <person name="Wortman J."/>
            <person name="Nusbaum C."/>
            <person name="Birren B."/>
        </authorList>
    </citation>
    <scope>NUCLEOTIDE SEQUENCE [LARGE SCALE GENOMIC DNA]</scope>
    <source>
        <strain evidence="11">PRA339</strain>
    </source>
</reference>
<evidence type="ECO:0000256" key="7">
    <source>
        <dbReference type="ARBA" id="ARBA00048048"/>
    </source>
</evidence>
<name>A0A059EVY0_9MICR</name>
<evidence type="ECO:0000256" key="1">
    <source>
        <dbReference type="ARBA" id="ARBA00004141"/>
    </source>
</evidence>
<dbReference type="Pfam" id="PF01529">
    <property type="entry name" value="DHHC"/>
    <property type="match status" value="1"/>
</dbReference>
<comment type="catalytic activity">
    <reaction evidence="7 8">
        <text>L-cysteinyl-[protein] + hexadecanoyl-CoA = S-hexadecanoyl-L-cysteinyl-[protein] + CoA</text>
        <dbReference type="Rhea" id="RHEA:36683"/>
        <dbReference type="Rhea" id="RHEA-COMP:10131"/>
        <dbReference type="Rhea" id="RHEA-COMP:11032"/>
        <dbReference type="ChEBI" id="CHEBI:29950"/>
        <dbReference type="ChEBI" id="CHEBI:57287"/>
        <dbReference type="ChEBI" id="CHEBI:57379"/>
        <dbReference type="ChEBI" id="CHEBI:74151"/>
        <dbReference type="EC" id="2.3.1.225"/>
    </reaction>
</comment>
<dbReference type="Proteomes" id="UP000030655">
    <property type="component" value="Unassembled WGS sequence"/>
</dbReference>
<feature type="domain" description="Palmitoyltransferase DHHC" evidence="9">
    <location>
        <begin position="1"/>
        <end position="90"/>
    </location>
</feature>
<evidence type="ECO:0000313" key="10">
    <source>
        <dbReference type="EMBL" id="KCZ79040.1"/>
    </source>
</evidence>
<proteinExistence type="inferred from homology"/>
<keyword evidence="3 8" id="KW-1133">Transmembrane helix</keyword>
<evidence type="ECO:0000256" key="8">
    <source>
        <dbReference type="RuleBase" id="RU079119"/>
    </source>
</evidence>
<protein>
    <recommendedName>
        <fullName evidence="8">Palmitoyltransferase</fullName>
        <ecNumber evidence="8">2.3.1.225</ecNumber>
    </recommendedName>
</protein>
<feature type="transmembrane region" description="Helical" evidence="8">
    <location>
        <begin position="49"/>
        <end position="81"/>
    </location>
</feature>
<keyword evidence="8" id="KW-0012">Acyltransferase</keyword>
<comment type="domain">
    <text evidence="8">The DHHC domain is required for palmitoyltransferase activity.</text>
</comment>
<accession>A0A059EVY0</accession>
<dbReference type="EC" id="2.3.1.225" evidence="8"/>
<dbReference type="EMBL" id="KK365413">
    <property type="protein sequence ID" value="KCZ79040.1"/>
    <property type="molecule type" value="Genomic_DNA"/>
</dbReference>
<organism evidence="10 11">
    <name type="scientific">Anncaliia algerae PRA339</name>
    <dbReference type="NCBI Taxonomy" id="1288291"/>
    <lineage>
        <taxon>Eukaryota</taxon>
        <taxon>Fungi</taxon>
        <taxon>Fungi incertae sedis</taxon>
        <taxon>Microsporidia</taxon>
        <taxon>Tubulinosematoidea</taxon>
        <taxon>Tubulinosematidae</taxon>
        <taxon>Anncaliia</taxon>
    </lineage>
</organism>
<dbReference type="OrthoDB" id="331948at2759"/>